<protein>
    <submittedName>
        <fullName evidence="1">Uncharacterized protein</fullName>
    </submittedName>
</protein>
<accession>A0A3N4JFL4</accession>
<dbReference type="Proteomes" id="UP000276215">
    <property type="component" value="Unassembled WGS sequence"/>
</dbReference>
<keyword evidence="2" id="KW-1185">Reference proteome</keyword>
<gene>
    <name evidence="1" type="ORF">L873DRAFT_1791224</name>
</gene>
<organism evidence="1 2">
    <name type="scientific">Choiromyces venosus 120613-1</name>
    <dbReference type="NCBI Taxonomy" id="1336337"/>
    <lineage>
        <taxon>Eukaryota</taxon>
        <taxon>Fungi</taxon>
        <taxon>Dikarya</taxon>
        <taxon>Ascomycota</taxon>
        <taxon>Pezizomycotina</taxon>
        <taxon>Pezizomycetes</taxon>
        <taxon>Pezizales</taxon>
        <taxon>Tuberaceae</taxon>
        <taxon>Choiromyces</taxon>
    </lineage>
</organism>
<evidence type="ECO:0000313" key="2">
    <source>
        <dbReference type="Proteomes" id="UP000276215"/>
    </source>
</evidence>
<sequence>MVMVLHEKTENMKLGGTFNLRGALAAERMVYQAKVIKKIDPNCQPGIQDGLNEIAKTQEFIAVLEQEVVARRLVLKDVTRCIALAYDQASKHAQGNDSIITLREQHHTANQLAVLAAFLRVQTQKFFLSLIINFEKVVNAGIPQKEFSP</sequence>
<evidence type="ECO:0000313" key="1">
    <source>
        <dbReference type="EMBL" id="RPA97049.1"/>
    </source>
</evidence>
<name>A0A3N4JFL4_9PEZI</name>
<dbReference type="OrthoDB" id="5425868at2759"/>
<dbReference type="EMBL" id="ML120408">
    <property type="protein sequence ID" value="RPA97049.1"/>
    <property type="molecule type" value="Genomic_DNA"/>
</dbReference>
<dbReference type="AlphaFoldDB" id="A0A3N4JFL4"/>
<proteinExistence type="predicted"/>
<reference evidence="1 2" key="1">
    <citation type="journal article" date="2018" name="Nat. Ecol. Evol.">
        <title>Pezizomycetes genomes reveal the molecular basis of ectomycorrhizal truffle lifestyle.</title>
        <authorList>
            <person name="Murat C."/>
            <person name="Payen T."/>
            <person name="Noel B."/>
            <person name="Kuo A."/>
            <person name="Morin E."/>
            <person name="Chen J."/>
            <person name="Kohler A."/>
            <person name="Krizsan K."/>
            <person name="Balestrini R."/>
            <person name="Da Silva C."/>
            <person name="Montanini B."/>
            <person name="Hainaut M."/>
            <person name="Levati E."/>
            <person name="Barry K.W."/>
            <person name="Belfiori B."/>
            <person name="Cichocki N."/>
            <person name="Clum A."/>
            <person name="Dockter R.B."/>
            <person name="Fauchery L."/>
            <person name="Guy J."/>
            <person name="Iotti M."/>
            <person name="Le Tacon F."/>
            <person name="Lindquist E.A."/>
            <person name="Lipzen A."/>
            <person name="Malagnac F."/>
            <person name="Mello A."/>
            <person name="Molinier V."/>
            <person name="Miyauchi S."/>
            <person name="Poulain J."/>
            <person name="Riccioni C."/>
            <person name="Rubini A."/>
            <person name="Sitrit Y."/>
            <person name="Splivallo R."/>
            <person name="Traeger S."/>
            <person name="Wang M."/>
            <person name="Zifcakova L."/>
            <person name="Wipf D."/>
            <person name="Zambonelli A."/>
            <person name="Paolocci F."/>
            <person name="Nowrousian M."/>
            <person name="Ottonello S."/>
            <person name="Baldrian P."/>
            <person name="Spatafora J.W."/>
            <person name="Henrissat B."/>
            <person name="Nagy L.G."/>
            <person name="Aury J.M."/>
            <person name="Wincker P."/>
            <person name="Grigoriev I.V."/>
            <person name="Bonfante P."/>
            <person name="Martin F.M."/>
        </authorList>
    </citation>
    <scope>NUCLEOTIDE SEQUENCE [LARGE SCALE GENOMIC DNA]</scope>
    <source>
        <strain evidence="1 2">120613-1</strain>
    </source>
</reference>